<dbReference type="EMBL" id="UINC01137701">
    <property type="protein sequence ID" value="SVD23198.1"/>
    <property type="molecule type" value="Genomic_DNA"/>
</dbReference>
<feature type="non-terminal residue" evidence="1">
    <location>
        <position position="1"/>
    </location>
</feature>
<organism evidence="1">
    <name type="scientific">marine metagenome</name>
    <dbReference type="NCBI Taxonomy" id="408172"/>
    <lineage>
        <taxon>unclassified sequences</taxon>
        <taxon>metagenomes</taxon>
        <taxon>ecological metagenomes</taxon>
    </lineage>
</organism>
<reference evidence="1" key="1">
    <citation type="submission" date="2018-05" db="EMBL/GenBank/DDBJ databases">
        <authorList>
            <person name="Lanie J.A."/>
            <person name="Ng W.-L."/>
            <person name="Kazmierczak K.M."/>
            <person name="Andrzejewski T.M."/>
            <person name="Davidsen T.M."/>
            <person name="Wayne K.J."/>
            <person name="Tettelin H."/>
            <person name="Glass J.I."/>
            <person name="Rusch D."/>
            <person name="Podicherti R."/>
            <person name="Tsui H.-C.T."/>
            <person name="Winkler M.E."/>
        </authorList>
    </citation>
    <scope>NUCLEOTIDE SEQUENCE</scope>
</reference>
<name>A0A382TP19_9ZZZZ</name>
<sequence>WDTHARRTRASEWSMIRRLGHRQELEGWEADTAGLFQRTTLRTFQGITTDRAYSFTDG</sequence>
<gene>
    <name evidence="1" type="ORF">METZ01_LOCUS376052</name>
</gene>
<evidence type="ECO:0000313" key="1">
    <source>
        <dbReference type="EMBL" id="SVD23198.1"/>
    </source>
</evidence>
<accession>A0A382TP19</accession>
<protein>
    <submittedName>
        <fullName evidence="1">Uncharacterized protein</fullName>
    </submittedName>
</protein>
<proteinExistence type="predicted"/>
<dbReference type="AlphaFoldDB" id="A0A382TP19"/>